<organism evidence="1 2">
    <name type="scientific">Algoriphagus hitonicola</name>
    <dbReference type="NCBI Taxonomy" id="435880"/>
    <lineage>
        <taxon>Bacteria</taxon>
        <taxon>Pseudomonadati</taxon>
        <taxon>Bacteroidota</taxon>
        <taxon>Cytophagia</taxon>
        <taxon>Cytophagales</taxon>
        <taxon>Cyclobacteriaceae</taxon>
        <taxon>Algoriphagus</taxon>
    </lineage>
</organism>
<dbReference type="OrthoDB" id="825558at2"/>
<protein>
    <submittedName>
        <fullName evidence="1">Uncharacterized protein</fullName>
    </submittedName>
</protein>
<dbReference type="STRING" id="435880.SAMN04487988_109182"/>
<dbReference type="EMBL" id="FOPC01000009">
    <property type="protein sequence ID" value="SFG88013.1"/>
    <property type="molecule type" value="Genomic_DNA"/>
</dbReference>
<dbReference type="PROSITE" id="PS51257">
    <property type="entry name" value="PROKAR_LIPOPROTEIN"/>
    <property type="match status" value="1"/>
</dbReference>
<keyword evidence="2" id="KW-1185">Reference proteome</keyword>
<reference evidence="2" key="1">
    <citation type="submission" date="2016-10" db="EMBL/GenBank/DDBJ databases">
        <authorList>
            <person name="Varghese N."/>
            <person name="Submissions S."/>
        </authorList>
    </citation>
    <scope>NUCLEOTIDE SEQUENCE [LARGE SCALE GENOMIC DNA]</scope>
    <source>
        <strain evidence="2">DSM 19315</strain>
    </source>
</reference>
<evidence type="ECO:0000313" key="2">
    <source>
        <dbReference type="Proteomes" id="UP000199642"/>
    </source>
</evidence>
<evidence type="ECO:0000313" key="1">
    <source>
        <dbReference type="EMBL" id="SFG88013.1"/>
    </source>
</evidence>
<gene>
    <name evidence="1" type="ORF">SAMN04487988_109182</name>
</gene>
<name>A0A1I2VG06_9BACT</name>
<dbReference type="Proteomes" id="UP000199642">
    <property type="component" value="Unassembled WGS sequence"/>
</dbReference>
<dbReference type="AlphaFoldDB" id="A0A1I2VG06"/>
<accession>A0A1I2VG06</accession>
<proteinExistence type="predicted"/>
<dbReference type="RefSeq" id="WP_092792493.1">
    <property type="nucleotide sequence ID" value="NZ_FOPC01000009.1"/>
</dbReference>
<sequence>MRINQTKVYWLVFFFTACQPIGKSEVASILEIAEPKEWILVIHPEGCKTCLESFYSELMNLPKNSPGAIVILAKNSKSLRINPIIGDSPIPLYLDEQKLLIQEGLVKMTDQILLFRGDEFTSFDILDYERVLSEIR</sequence>